<dbReference type="Pfam" id="PF03496">
    <property type="entry name" value="ADPrib_exo_Tox"/>
    <property type="match status" value="1"/>
</dbReference>
<evidence type="ECO:0000259" key="1">
    <source>
        <dbReference type="Pfam" id="PF03496"/>
    </source>
</evidence>
<protein>
    <recommendedName>
        <fullName evidence="5">NAD(+)--protein-arginine ADP-ribosyltransferase</fullName>
    </recommendedName>
</protein>
<dbReference type="EMBL" id="MLAB01000019">
    <property type="protein sequence ID" value="OOF72373.1"/>
    <property type="molecule type" value="Genomic_DNA"/>
</dbReference>
<gene>
    <name evidence="3" type="ORF">BKG90_04590</name>
</gene>
<evidence type="ECO:0000313" key="3">
    <source>
        <dbReference type="EMBL" id="OOF72373.1"/>
    </source>
</evidence>
<accession>A0AAJ3MZ23</accession>
<dbReference type="InterPro" id="IPR003540">
    <property type="entry name" value="ADP-ribosyltransferase"/>
</dbReference>
<evidence type="ECO:0000259" key="2">
    <source>
        <dbReference type="Pfam" id="PF04233"/>
    </source>
</evidence>
<reference evidence="3 4" key="1">
    <citation type="submission" date="2016-10" db="EMBL/GenBank/DDBJ databases">
        <title>Rodentibacter gen. nov. and new species.</title>
        <authorList>
            <person name="Christensen H."/>
        </authorList>
    </citation>
    <scope>NUCLEOTIDE SEQUENCE [LARGE SCALE GENOMIC DNA]</scope>
    <source>
        <strain evidence="3 4">199137021</strain>
    </source>
</reference>
<dbReference type="Pfam" id="PF04233">
    <property type="entry name" value="Phage_Mu_F"/>
    <property type="match status" value="1"/>
</dbReference>
<feature type="domain" description="Phage head morphogenesis" evidence="2">
    <location>
        <begin position="158"/>
        <end position="265"/>
    </location>
</feature>
<dbReference type="PROSITE" id="PS51996">
    <property type="entry name" value="TR_MART"/>
    <property type="match status" value="1"/>
</dbReference>
<comment type="caution">
    <text evidence="3">The sequence shown here is derived from an EMBL/GenBank/DDBJ whole genome shotgun (WGS) entry which is preliminary data.</text>
</comment>
<proteinExistence type="predicted"/>
<keyword evidence="4" id="KW-1185">Reference proteome</keyword>
<dbReference type="Proteomes" id="UP000188998">
    <property type="component" value="Unassembled WGS sequence"/>
</dbReference>
<dbReference type="Gene3D" id="3.90.176.10">
    <property type="entry name" value="Toxin ADP-ribosyltransferase, Chain A, domain 1"/>
    <property type="match status" value="1"/>
</dbReference>
<dbReference type="NCBIfam" id="TIGR01641">
    <property type="entry name" value="phageSPP1_gp7"/>
    <property type="match status" value="1"/>
</dbReference>
<name>A0AAJ3MZ23_9PAST</name>
<dbReference type="RefSeq" id="WP_059366217.1">
    <property type="nucleotide sequence ID" value="NZ_BBXJ01000001.1"/>
</dbReference>
<organism evidence="3 4">
    <name type="scientific">Rodentibacter caecimuris</name>
    <dbReference type="NCBI Taxonomy" id="1796644"/>
    <lineage>
        <taxon>Bacteria</taxon>
        <taxon>Pseudomonadati</taxon>
        <taxon>Pseudomonadota</taxon>
        <taxon>Gammaproteobacteria</taxon>
        <taxon>Pasteurellales</taxon>
        <taxon>Pasteurellaceae</taxon>
        <taxon>Rodentibacter</taxon>
    </lineage>
</organism>
<evidence type="ECO:0000313" key="4">
    <source>
        <dbReference type="Proteomes" id="UP000188998"/>
    </source>
</evidence>
<dbReference type="SUPFAM" id="SSF56399">
    <property type="entry name" value="ADP-ribosylation"/>
    <property type="match status" value="1"/>
</dbReference>
<dbReference type="GO" id="GO:0005576">
    <property type="term" value="C:extracellular region"/>
    <property type="evidence" value="ECO:0007669"/>
    <property type="project" value="InterPro"/>
</dbReference>
<evidence type="ECO:0008006" key="5">
    <source>
        <dbReference type="Google" id="ProtNLM"/>
    </source>
</evidence>
<feature type="domain" description="ADP ribosyltransferase" evidence="1">
    <location>
        <begin position="313"/>
        <end position="458"/>
    </location>
</feature>
<dbReference type="InterPro" id="IPR006528">
    <property type="entry name" value="Phage_head_morphogenesis_dom"/>
</dbReference>
<dbReference type="AlphaFoldDB" id="A0AAJ3MZ23"/>
<sequence>MLMNLPEILKNQKRWKARKFKPVKSSKRTEIWYHQQLKVFVKNMTSNIERALQRPQSPFFMDSADGFQAISKQALLDYLKKYQEKDRTSEAEYIAQGFVSRGNIQNQREVSTNLKNQTGVDLAAYLNNSPNIKEKLEMTQLWNVSLISNLQADSDYLNKINNAVTQSVLSGGDIKDLAAQIKEIAKVSEKRAALIARDQTSKFNAALTQARHEDLGVKKYMWSTAGDERVRDNHAEKDGQIFEYANPPEDTGHPGHDINCRCVQIAVFDEVHEKQINEQLEKQDAGKAIAIEAFDFQAKEIAKDDVALSFVKNRNLSKPEAVILREYTGHSAQQINADLRSNKPSLKTLSFARILNRALNKLPSYKGKVWRDVDLPEKVLALYSVGEIVTEKGFVSSSRDEFERFDSARPHRLLIHSKNGKIIEKISILPLEYEVLFRSGTKFKVLKRTQKKEYLLIELQEL</sequence>